<dbReference type="InterPro" id="IPR013986">
    <property type="entry name" value="DExx_box_DNA_helicase_dom_sf"/>
</dbReference>
<dbReference type="GO" id="GO:0008854">
    <property type="term" value="F:exodeoxyribonuclease V activity"/>
    <property type="evidence" value="ECO:0007669"/>
    <property type="project" value="InterPro"/>
</dbReference>
<evidence type="ECO:0000256" key="4">
    <source>
        <dbReference type="ARBA" id="ARBA00022801"/>
    </source>
</evidence>
<dbReference type="PIRSF" id="PIRSF000980">
    <property type="entry name" value="RecC"/>
    <property type="match status" value="1"/>
</dbReference>
<dbReference type="GO" id="GO:0003677">
    <property type="term" value="F:DNA binding"/>
    <property type="evidence" value="ECO:0007669"/>
    <property type="project" value="UniProtKB-UniRule"/>
</dbReference>
<reference evidence="12 13" key="1">
    <citation type="submission" date="2019-02" db="EMBL/GenBank/DDBJ databases">
        <authorList>
            <person name="Manzano-Marin A."/>
            <person name="Manzano-Marin A."/>
        </authorList>
    </citation>
    <scope>NUCLEOTIDE SEQUENCE [LARGE SCALE GENOMIC DNA]</scope>
    <source>
        <strain evidence="12 13">ErCipseudotaxifoliae</strain>
    </source>
</reference>
<keyword evidence="8 10" id="KW-0238">DNA-binding</keyword>
<dbReference type="InterPro" id="IPR027417">
    <property type="entry name" value="P-loop_NTPase"/>
</dbReference>
<evidence type="ECO:0000256" key="8">
    <source>
        <dbReference type="ARBA" id="ARBA00023125"/>
    </source>
</evidence>
<keyword evidence="13" id="KW-1185">Reference proteome</keyword>
<dbReference type="AlphaFoldDB" id="A0A451DKF4"/>
<evidence type="ECO:0000256" key="3">
    <source>
        <dbReference type="ARBA" id="ARBA00022763"/>
    </source>
</evidence>
<dbReference type="CDD" id="cd22353">
    <property type="entry name" value="RecC_C-like"/>
    <property type="match status" value="1"/>
</dbReference>
<dbReference type="OrthoDB" id="9762834at2"/>
<dbReference type="Gene3D" id="1.10.10.990">
    <property type="match status" value="1"/>
</dbReference>
<dbReference type="Gene3D" id="3.40.50.300">
    <property type="entry name" value="P-loop containing nucleotide triphosphate hydrolases"/>
    <property type="match status" value="2"/>
</dbReference>
<keyword evidence="6 10" id="KW-0269">Exonuclease</keyword>
<feature type="domain" description="RecC C-terminal" evidence="11">
    <location>
        <begin position="827"/>
        <end position="1045"/>
    </location>
</feature>
<dbReference type="SUPFAM" id="SSF52540">
    <property type="entry name" value="P-loop containing nucleoside triphosphate hydrolases"/>
    <property type="match status" value="2"/>
</dbReference>
<dbReference type="InterPro" id="IPR041500">
    <property type="entry name" value="RecC_C"/>
</dbReference>
<dbReference type="InterPro" id="IPR006697">
    <property type="entry name" value="RecC"/>
</dbReference>
<dbReference type="GO" id="GO:0003678">
    <property type="term" value="F:DNA helicase activity"/>
    <property type="evidence" value="ECO:0007669"/>
    <property type="project" value="UniProtKB-UniRule"/>
</dbReference>
<proteinExistence type="inferred from homology"/>
<dbReference type="Pfam" id="PF17946">
    <property type="entry name" value="RecC_C"/>
    <property type="match status" value="1"/>
</dbReference>
<evidence type="ECO:0000256" key="5">
    <source>
        <dbReference type="ARBA" id="ARBA00022806"/>
    </source>
</evidence>
<evidence type="ECO:0000256" key="9">
    <source>
        <dbReference type="ARBA" id="ARBA00023204"/>
    </source>
</evidence>
<dbReference type="RefSeq" id="WP_072666337.1">
    <property type="nucleotide sequence ID" value="NZ_LR217725.1"/>
</dbReference>
<comment type="miscellaneous">
    <text evidence="10">In the RecBCD complex, RecB has a slow 3'-5' helicase, an exonuclease activity and loads RecA onto ssDNA, RecD has a fast 5'-3' helicase activity, while RecC stimulates the ATPase and processivity of the RecB helicase and contributes to recognition of the Chi site.</text>
</comment>
<dbReference type="Gene3D" id="1.10.10.160">
    <property type="match status" value="1"/>
</dbReference>
<name>A0A451DKF4_9GAMM</name>
<evidence type="ECO:0000256" key="1">
    <source>
        <dbReference type="ARBA" id="ARBA00022722"/>
    </source>
</evidence>
<dbReference type="GO" id="GO:0005524">
    <property type="term" value="F:ATP binding"/>
    <property type="evidence" value="ECO:0007669"/>
    <property type="project" value="UniProtKB-UniRule"/>
</dbReference>
<dbReference type="GO" id="GO:0009338">
    <property type="term" value="C:exodeoxyribonuclease V complex"/>
    <property type="evidence" value="ECO:0007669"/>
    <property type="project" value="InterPro"/>
</dbReference>
<evidence type="ECO:0000256" key="6">
    <source>
        <dbReference type="ARBA" id="ARBA00022839"/>
    </source>
</evidence>
<comment type="subunit">
    <text evidence="10">Heterotrimer of RecB, RecC and RecD. All subunits contribute to DNA-binding.</text>
</comment>
<dbReference type="Proteomes" id="UP000294462">
    <property type="component" value="Chromosome"/>
</dbReference>
<keyword evidence="7 10" id="KW-0067">ATP-binding</keyword>
<dbReference type="NCBIfam" id="TIGR01450">
    <property type="entry name" value="recC"/>
    <property type="match status" value="1"/>
</dbReference>
<evidence type="ECO:0000313" key="13">
    <source>
        <dbReference type="Proteomes" id="UP000294462"/>
    </source>
</evidence>
<keyword evidence="9 10" id="KW-0234">DNA repair</keyword>
<gene>
    <name evidence="10 12" type="primary">recC</name>
    <name evidence="12" type="ORF">ERCIPSTX3056_462</name>
</gene>
<evidence type="ECO:0000313" key="12">
    <source>
        <dbReference type="EMBL" id="VFP87205.1"/>
    </source>
</evidence>
<dbReference type="PANTHER" id="PTHR30591:SF1">
    <property type="entry name" value="RECBCD ENZYME SUBUNIT RECC"/>
    <property type="match status" value="1"/>
</dbReference>
<dbReference type="InterPro" id="IPR011335">
    <property type="entry name" value="Restrct_endonuc-II-like"/>
</dbReference>
<keyword evidence="4 10" id="KW-0378">Hydrolase</keyword>
<dbReference type="Pfam" id="PF04257">
    <property type="entry name" value="Exonuc_V_gamma"/>
    <property type="match status" value="1"/>
</dbReference>
<accession>A0A451DKF4</accession>
<dbReference type="EMBL" id="LR217725">
    <property type="protein sequence ID" value="VFP87205.1"/>
    <property type="molecule type" value="Genomic_DNA"/>
</dbReference>
<keyword evidence="1 10" id="KW-0540">Nuclease</keyword>
<keyword evidence="3 10" id="KW-0227">DNA damage</keyword>
<dbReference type="KEGG" id="ehd:ERCIPSTX3056_462"/>
<comment type="function">
    <text evidence="10">A helicase/nuclease that prepares dsDNA breaks (DSB) for recombinational DNA repair. Binds to DSBs and unwinds DNA via a highly rapid and processive ATP-dependent bidirectional helicase activity. Unwinds dsDNA until it encounters a Chi (crossover hotspot instigator) sequence from the 3' direction. Cuts ssDNA a few nucleotides 3' to the Chi site. The properties and activities of the enzyme are changed at Chi. The Chi-altered holoenzyme produces a long 3'-ssDNA overhang and facilitates RecA-binding to the ssDNA for homologous DNA recombination and repair. Holoenzyme degrades any linearized DNA that is unable to undergo homologous recombination. In the holoenzyme this subunit recognizes the wild-type Chi sequence, and when added to isolated RecB increases its ATP-dependent helicase processivity.</text>
</comment>
<protein>
    <recommendedName>
        <fullName evidence="10">RecBCD enzyme subunit RecC</fullName>
    </recommendedName>
    <alternativeName>
        <fullName evidence="10">Exonuclease V subunit RecC</fullName>
        <shortName evidence="10">ExoV subunit RecC</shortName>
    </alternativeName>
    <alternativeName>
        <fullName evidence="10">Helicase/nuclease RecBCD subunit RecC</fullName>
    </alternativeName>
</protein>
<dbReference type="SUPFAM" id="SSF52980">
    <property type="entry name" value="Restriction endonuclease-like"/>
    <property type="match status" value="1"/>
</dbReference>
<evidence type="ECO:0000256" key="10">
    <source>
        <dbReference type="HAMAP-Rule" id="MF_01486"/>
    </source>
</evidence>
<evidence type="ECO:0000256" key="7">
    <source>
        <dbReference type="ARBA" id="ARBA00022840"/>
    </source>
</evidence>
<keyword evidence="2 10" id="KW-0547">Nucleotide-binding</keyword>
<evidence type="ECO:0000256" key="2">
    <source>
        <dbReference type="ARBA" id="ARBA00022741"/>
    </source>
</evidence>
<keyword evidence="5 10" id="KW-0347">Helicase</keyword>
<evidence type="ECO:0000259" key="11">
    <source>
        <dbReference type="Pfam" id="PF17946"/>
    </source>
</evidence>
<organism evidence="12 13">
    <name type="scientific">Candidatus Erwinia haradaeae</name>
    <dbReference type="NCBI Taxonomy" id="1922217"/>
    <lineage>
        <taxon>Bacteria</taxon>
        <taxon>Pseudomonadati</taxon>
        <taxon>Pseudomonadota</taxon>
        <taxon>Gammaproteobacteria</taxon>
        <taxon>Enterobacterales</taxon>
        <taxon>Erwiniaceae</taxon>
        <taxon>Erwinia</taxon>
    </lineage>
</organism>
<sequence length="1127" mass="130628">MITVYHSNQLKMLTMLVCQEIKNNPLYYPLSPEVMLVNSPHMVQWLKFSFAAEFGVTANINFMSSADFIWEILALGLPHYSKKRIFSKSSMRWKLRVLLPKLRLKNEFSMLHDYLCDDSNNYKLFQLTEYIANVFEQYLLYCPHLIHKWEEGRVEEKCGDAELWQGPLWLALVEYTKYLGEPVWSFSAISERLLFTLKNTNKNLPTLPERVFVFGLSTLPNYYLQVLEKHMDIHILFTNPCKYYWGNIQSHSFLTQLLSRHRHHYKEDRWISQFRDSDDVAKLFRTGGEKQQLCNPLLDSWGQSERESISLLAQNTPKEVCAFVDVLPSNLLCTVQKDILELEDHSIIGLSARNWDNSLEKRVLAVNDRSIEIHLCHSICSEIEVLHDQLLAMMAEDPALSPHEIIVAAVDIDIYTPFIQAVFSTAPSNQNIPYSISNSCMAKKNLSITTFIALLNLLDSRFIAEEVWSVLEVPVVASRFSINEEGLIVLHRWIAESGIRWGLDENNIRDLDLPMTTQNTWCFGLNRMLLGYAMDSASGEWRGILPFNESNGLSAELTGHLSEFILTLNKWRERIRQPHDLKSWTPICRLILDDFFTRNSDNETELALIEERWHNMLYHGIQVSYRDNVSLSLLREDLSFYIEERHLRDYYVPGYVNFCTLMPMMFVPVKVVCLLGMNEGVFPRVQVPLSFNLIHQKMKQDGDFYNESYLFLEAFNAAQKKFYISYISQSIQDNITRYPSIIVNELTQYISQSFCLATDRDKNVDSSSRSLVQHLENVHAFTSILTLNHFRSKAKSLDITPEWSPTVRKQGVFASPFVNTLLQKHEKSVNLNQFLRFWRHPVRYFFKYGLGISFEVEQTLLLDVEPFALDGLTRYKLDQDLLQELINKRGGELLYKQYRSAGILPHGVWGELCWQDRKIVLSNLAEQIVEHHSSTQNKEILLNIRDMILTGSLNQVQSNGLLRWRPAVLNVHDGLRLWLEHLIYCATGSKGISLMLGLQNSIWRFLPISADNAQQYLEHYMNGYCLGISNPLLVTYSGGAWLKACFDKNLGIICYDDRTQKKAYKKLLERWHGSYHVNGEKNDLSLKRLLPNLCTTDIQAIIAAAEHWFLPVMQSHQEAQSESYTIV</sequence>
<comment type="similarity">
    <text evidence="10">Belongs to the RecC family.</text>
</comment>
<dbReference type="Gene3D" id="3.40.50.10930">
    <property type="match status" value="1"/>
</dbReference>
<dbReference type="PANTHER" id="PTHR30591">
    <property type="entry name" value="RECBCD ENZYME SUBUNIT RECC"/>
    <property type="match status" value="1"/>
</dbReference>
<dbReference type="HAMAP" id="MF_01486">
    <property type="entry name" value="RecC"/>
    <property type="match status" value="1"/>
</dbReference>
<dbReference type="GO" id="GO:0000724">
    <property type="term" value="P:double-strand break repair via homologous recombination"/>
    <property type="evidence" value="ECO:0007669"/>
    <property type="project" value="UniProtKB-UniRule"/>
</dbReference>